<keyword evidence="4" id="KW-1185">Reference proteome</keyword>
<dbReference type="EMBL" id="QIBZ01000010">
    <property type="protein sequence ID" value="RNM34402.1"/>
    <property type="molecule type" value="Genomic_DNA"/>
</dbReference>
<dbReference type="RefSeq" id="WP_114615446.1">
    <property type="nucleotide sequence ID" value="NZ_DAWAQT010000016.1"/>
</dbReference>
<reference evidence="2" key="3">
    <citation type="journal article" date="2019" name="Microbiol. Resour. Announc.">
        <title>Draft Genome Sequences of Type Strains of Gordonibacter faecihominis, Paraeggerthella hongkongensis, Parvibacter caecicola,Slackia equolifaciens, Slackia faecicanis, and Slackia isoflavoniconvertens.</title>
        <authorList>
            <person name="Danylec N."/>
            <person name="Stoll D.A."/>
            <person name="Dotsch A."/>
            <person name="Huch M."/>
        </authorList>
    </citation>
    <scope>NUCLEOTIDE SEQUENCE</scope>
    <source>
        <strain evidence="2">DSM 22006</strain>
    </source>
</reference>
<reference evidence="4" key="2">
    <citation type="submission" date="2018-05" db="EMBL/GenBank/DDBJ databases">
        <title>Genome Sequencing of selected type strains of the family Eggerthellaceae.</title>
        <authorList>
            <person name="Danylec N."/>
            <person name="Stoll D.A."/>
            <person name="Doetsch A."/>
            <person name="Huch M."/>
        </authorList>
    </citation>
    <scope>NUCLEOTIDE SEQUENCE [LARGE SCALE GENOMIC DNA]</scope>
    <source>
        <strain evidence="4">DSM 22006</strain>
    </source>
</reference>
<dbReference type="Pfam" id="PF02082">
    <property type="entry name" value="Rrf2"/>
    <property type="match status" value="1"/>
</dbReference>
<dbReference type="AlphaFoldDB" id="A0A369LHD6"/>
<evidence type="ECO:0000313" key="1">
    <source>
        <dbReference type="EMBL" id="RDB59053.1"/>
    </source>
</evidence>
<evidence type="ECO:0000313" key="2">
    <source>
        <dbReference type="EMBL" id="RNM34402.1"/>
    </source>
</evidence>
<dbReference type="InterPro" id="IPR036388">
    <property type="entry name" value="WH-like_DNA-bd_sf"/>
</dbReference>
<reference evidence="1 3" key="1">
    <citation type="journal article" date="2018" name="Elife">
        <title>Discovery and characterization of a prevalent human gut bacterial enzyme sufficient for the inactivation of a family of plant toxins.</title>
        <authorList>
            <person name="Koppel N."/>
            <person name="Bisanz J.E."/>
            <person name="Pandelia M.E."/>
            <person name="Turnbaugh P.J."/>
            <person name="Balskus E.P."/>
        </authorList>
    </citation>
    <scope>NUCLEOTIDE SEQUENCE [LARGE SCALE GENOMIC DNA]</scope>
    <source>
        <strain evidence="1 3">OB21 GAM31</strain>
    </source>
</reference>
<dbReference type="PROSITE" id="PS51197">
    <property type="entry name" value="HTH_RRF2_2"/>
    <property type="match status" value="1"/>
</dbReference>
<name>A0A369LHD6_9ACTN</name>
<dbReference type="GO" id="GO:0003700">
    <property type="term" value="F:DNA-binding transcription factor activity"/>
    <property type="evidence" value="ECO:0007669"/>
    <property type="project" value="TreeGrafter"/>
</dbReference>
<gene>
    <name evidence="1" type="ORF">C1881_05100</name>
    <name evidence="2" type="ORF">DMP05_06345</name>
</gene>
<dbReference type="NCBIfam" id="TIGR00738">
    <property type="entry name" value="rrf2_super"/>
    <property type="match status" value="1"/>
</dbReference>
<dbReference type="GO" id="GO:0005829">
    <property type="term" value="C:cytosol"/>
    <property type="evidence" value="ECO:0007669"/>
    <property type="project" value="TreeGrafter"/>
</dbReference>
<proteinExistence type="predicted"/>
<dbReference type="InterPro" id="IPR000944">
    <property type="entry name" value="Tscrpt_reg_Rrf2"/>
</dbReference>
<sequence length="135" mass="14896">MELTRRTDYACRIIRAAYANKDAYVSVSDVADAESIPYAFARSIQHDLVHAGLLKTVRGAKGGLTLACDPATTTVLDVLTALQGPMNMSPCSADPEYCERCGGCEYHGIWKHADRLMQDYFESITLEKLFSGEVR</sequence>
<dbReference type="Proteomes" id="UP000271472">
    <property type="component" value="Unassembled WGS sequence"/>
</dbReference>
<dbReference type="InterPro" id="IPR036390">
    <property type="entry name" value="WH_DNA-bd_sf"/>
</dbReference>
<comment type="caution">
    <text evidence="1">The sequence shown here is derived from an EMBL/GenBank/DDBJ whole genome shotgun (WGS) entry which is preliminary data.</text>
</comment>
<evidence type="ECO:0000313" key="4">
    <source>
        <dbReference type="Proteomes" id="UP000271472"/>
    </source>
</evidence>
<dbReference type="Gene3D" id="1.10.10.10">
    <property type="entry name" value="Winged helix-like DNA-binding domain superfamily/Winged helix DNA-binding domain"/>
    <property type="match status" value="1"/>
</dbReference>
<dbReference type="Proteomes" id="UP000253975">
    <property type="component" value="Unassembled WGS sequence"/>
</dbReference>
<dbReference type="SUPFAM" id="SSF46785">
    <property type="entry name" value="Winged helix' DNA-binding domain"/>
    <property type="match status" value="1"/>
</dbReference>
<dbReference type="PANTHER" id="PTHR33221">
    <property type="entry name" value="WINGED HELIX-TURN-HELIX TRANSCRIPTIONAL REGULATOR, RRF2 FAMILY"/>
    <property type="match status" value="1"/>
</dbReference>
<dbReference type="PANTHER" id="PTHR33221:SF2">
    <property type="entry name" value="TRANSCRIPTIONAL REGULATOR"/>
    <property type="match status" value="1"/>
</dbReference>
<dbReference type="OrthoDB" id="9808360at2"/>
<dbReference type="GeneID" id="98662486"/>
<protein>
    <submittedName>
        <fullName evidence="1">Rrf2 family transcriptional regulator</fullName>
    </submittedName>
</protein>
<organism evidence="1 3">
    <name type="scientific">Slackia isoflavoniconvertens</name>
    <dbReference type="NCBI Taxonomy" id="572010"/>
    <lineage>
        <taxon>Bacteria</taxon>
        <taxon>Bacillati</taxon>
        <taxon>Actinomycetota</taxon>
        <taxon>Coriobacteriia</taxon>
        <taxon>Eggerthellales</taxon>
        <taxon>Eggerthellaceae</taxon>
        <taxon>Slackia</taxon>
    </lineage>
</organism>
<accession>A0A369LHD6</accession>
<evidence type="ECO:0000313" key="3">
    <source>
        <dbReference type="Proteomes" id="UP000253975"/>
    </source>
</evidence>
<dbReference type="EMBL" id="PPTO01000006">
    <property type="protein sequence ID" value="RDB59053.1"/>
    <property type="molecule type" value="Genomic_DNA"/>
</dbReference>